<evidence type="ECO:0000313" key="3">
    <source>
        <dbReference type="Proteomes" id="UP000752297"/>
    </source>
</evidence>
<dbReference type="PANTHER" id="PTHR35271:SF1">
    <property type="entry name" value="ABC TRANSPORTER, SUBSTRATE-BINDING LIPOPROTEIN"/>
    <property type="match status" value="1"/>
</dbReference>
<dbReference type="EMBL" id="JAHRVA010000001">
    <property type="protein sequence ID" value="MBV2142017.1"/>
    <property type="molecule type" value="Genomic_DNA"/>
</dbReference>
<name>A0A949USW1_9HYPH</name>
<evidence type="ECO:0000313" key="2">
    <source>
        <dbReference type="EMBL" id="MBV2142017.1"/>
    </source>
</evidence>
<dbReference type="PANTHER" id="PTHR35271">
    <property type="entry name" value="ABC TRANSPORTER, SUBSTRATE-BINDING LIPOPROTEIN-RELATED"/>
    <property type="match status" value="1"/>
</dbReference>
<proteinExistence type="predicted"/>
<dbReference type="Pfam" id="PF04392">
    <property type="entry name" value="ABC_sub_bind"/>
    <property type="match status" value="1"/>
</dbReference>
<sequence>MRSMLLALLAATAIATSAHARDVTVMVTAIVEHPALDAARDGVKDALGEAGFKEGEGLKFVYQSAQGNPATAAQIARQFVGDSPDVIVPISTPSAQAVVSATRDIPIVFTAVSDPVGAQLVKSMKNPGGNVTGISDMSPVAEHIKLIKEVMPDIKKLGYLYNSGETNSVSLLEALKEAASAEGIEIVESAATKSAEVQGAARALVGRADAMYVPTDNTIVSALESAVGVAEESKLPLFTADTDSVKRGALAALGFNYYDVGKQTGAVVVKILNGEKPGDIPVEIAKGTDLVINLSAAKKMGVEFPQAVIDRATSKID</sequence>
<dbReference type="Proteomes" id="UP000752297">
    <property type="component" value="Unassembled WGS sequence"/>
</dbReference>
<protein>
    <submittedName>
        <fullName evidence="2">ABC transporter substrate-binding protein</fullName>
    </submittedName>
</protein>
<evidence type="ECO:0000256" key="1">
    <source>
        <dbReference type="SAM" id="SignalP"/>
    </source>
</evidence>
<dbReference type="AlphaFoldDB" id="A0A949USW1"/>
<accession>A0A949USW1</accession>
<feature type="chain" id="PRO_5037168042" evidence="1">
    <location>
        <begin position="21"/>
        <end position="317"/>
    </location>
</feature>
<gene>
    <name evidence="2" type="ORF">KUG47_00725</name>
</gene>
<comment type="caution">
    <text evidence="2">The sequence shown here is derived from an EMBL/GenBank/DDBJ whole genome shotgun (WGS) entry which is preliminary data.</text>
</comment>
<dbReference type="InterPro" id="IPR007487">
    <property type="entry name" value="ABC_transpt-TYRBP-like"/>
</dbReference>
<keyword evidence="1" id="KW-0732">Signal</keyword>
<reference evidence="2 3" key="1">
    <citation type="submission" date="2021-06" db="EMBL/GenBank/DDBJ databases">
        <title>Falsochrobactrum tianjin sp.nov., a new petroleum-degrading bacteria isolated from oily soils.</title>
        <authorList>
            <person name="Chen G."/>
            <person name="Chen H."/>
            <person name="Tian J."/>
            <person name="Qing J."/>
            <person name="Zhong L."/>
            <person name="Ma W."/>
            <person name="Song Y."/>
            <person name="Cui X."/>
            <person name="Yan B."/>
        </authorList>
    </citation>
    <scope>NUCLEOTIDE SEQUENCE [LARGE SCALE GENOMIC DNA]</scope>
    <source>
        <strain evidence="2 3">TDYN1</strain>
    </source>
</reference>
<keyword evidence="3" id="KW-1185">Reference proteome</keyword>
<dbReference type="CDD" id="cd06325">
    <property type="entry name" value="PBP1_ABC_unchar_transporter"/>
    <property type="match status" value="1"/>
</dbReference>
<dbReference type="RefSeq" id="WP_217676052.1">
    <property type="nucleotide sequence ID" value="NZ_JAHRVA010000001.1"/>
</dbReference>
<organism evidence="2 3">
    <name type="scientific">Falsochrobactrum tianjinense</name>
    <dbReference type="NCBI Taxonomy" id="2706015"/>
    <lineage>
        <taxon>Bacteria</taxon>
        <taxon>Pseudomonadati</taxon>
        <taxon>Pseudomonadota</taxon>
        <taxon>Alphaproteobacteria</taxon>
        <taxon>Hyphomicrobiales</taxon>
        <taxon>Brucellaceae</taxon>
        <taxon>Falsochrobactrum</taxon>
    </lineage>
</organism>
<feature type="signal peptide" evidence="1">
    <location>
        <begin position="1"/>
        <end position="20"/>
    </location>
</feature>